<feature type="region of interest" description="Disordered" evidence="1">
    <location>
        <begin position="51"/>
        <end position="82"/>
    </location>
</feature>
<sequence length="173" mass="19046">MYSSTGTTAPPTDQALSVKVRAPPPATSVSSLCDERQNELQYYIAKLLERSPGEPLEEHQVDQSKNRPESQPANSGVSSQVELKLEQLADHLHLTLPRHTPRSNCSSSLTALLGRERWVLTRSERTWTADLHSTTGRSSVSLWLAPRRTRPLEGAGLDPKVKGQGRKSTPGDE</sequence>
<feature type="compositionally biased region" description="Polar residues" evidence="1">
    <location>
        <begin position="69"/>
        <end position="81"/>
    </location>
</feature>
<keyword evidence="3" id="KW-1185">Reference proteome</keyword>
<reference evidence="2 3" key="1">
    <citation type="submission" date="2019-06" db="EMBL/GenBank/DDBJ databases">
        <title>A chromosome-scale genome assembly of the striped catfish, Pangasianodon hypophthalmus.</title>
        <authorList>
            <person name="Wen M."/>
            <person name="Zahm M."/>
            <person name="Roques C."/>
            <person name="Cabau C."/>
            <person name="Klopp C."/>
            <person name="Donnadieu C."/>
            <person name="Jouanno E."/>
            <person name="Avarre J.-C."/>
            <person name="Campet M."/>
            <person name="Ha T.T.T."/>
            <person name="Dugue R."/>
            <person name="Lampietro C."/>
            <person name="Louis A."/>
            <person name="Herpin A."/>
            <person name="Echchiki A."/>
            <person name="Berthelot C."/>
            <person name="Parey E."/>
            <person name="Roest-Crollius H."/>
            <person name="Braasch I."/>
            <person name="Postlethwait J."/>
            <person name="Bobe J."/>
            <person name="Montfort J."/>
            <person name="Bouchez O."/>
            <person name="Begum T."/>
            <person name="Schartl M."/>
            <person name="Guiguen Y."/>
        </authorList>
    </citation>
    <scope>NUCLEOTIDE SEQUENCE [LARGE SCALE GENOMIC DNA]</scope>
    <source>
        <strain evidence="2 3">Indonesia</strain>
        <tissue evidence="2">Blood</tissue>
    </source>
</reference>
<protein>
    <submittedName>
        <fullName evidence="2">Uncharacterized protein</fullName>
    </submittedName>
</protein>
<evidence type="ECO:0000313" key="3">
    <source>
        <dbReference type="Proteomes" id="UP000327468"/>
    </source>
</evidence>
<evidence type="ECO:0000256" key="1">
    <source>
        <dbReference type="SAM" id="MobiDB-lite"/>
    </source>
</evidence>
<proteinExistence type="predicted"/>
<accession>A0A5N5IVR1</accession>
<dbReference type="Proteomes" id="UP000327468">
    <property type="component" value="Unassembled WGS sequence"/>
</dbReference>
<name>A0A5N5IVR1_PANHP</name>
<feature type="region of interest" description="Disordered" evidence="1">
    <location>
        <begin position="1"/>
        <end position="33"/>
    </location>
</feature>
<comment type="caution">
    <text evidence="2">The sequence shown here is derived from an EMBL/GenBank/DDBJ whole genome shotgun (WGS) entry which is preliminary data.</text>
</comment>
<feature type="region of interest" description="Disordered" evidence="1">
    <location>
        <begin position="145"/>
        <end position="173"/>
    </location>
</feature>
<evidence type="ECO:0000313" key="2">
    <source>
        <dbReference type="EMBL" id="KAB5511359.1"/>
    </source>
</evidence>
<feature type="compositionally biased region" description="Polar residues" evidence="1">
    <location>
        <begin position="1"/>
        <end position="15"/>
    </location>
</feature>
<feature type="compositionally biased region" description="Basic and acidic residues" evidence="1">
    <location>
        <begin position="51"/>
        <end position="68"/>
    </location>
</feature>
<gene>
    <name evidence="2" type="ORF">PHYPO_G00250720</name>
</gene>
<organism evidence="2 3">
    <name type="scientific">Pangasianodon hypophthalmus</name>
    <name type="common">Striped catfish</name>
    <name type="synonym">Helicophagus hypophthalmus</name>
    <dbReference type="NCBI Taxonomy" id="310915"/>
    <lineage>
        <taxon>Eukaryota</taxon>
        <taxon>Metazoa</taxon>
        <taxon>Chordata</taxon>
        <taxon>Craniata</taxon>
        <taxon>Vertebrata</taxon>
        <taxon>Euteleostomi</taxon>
        <taxon>Actinopterygii</taxon>
        <taxon>Neopterygii</taxon>
        <taxon>Teleostei</taxon>
        <taxon>Ostariophysi</taxon>
        <taxon>Siluriformes</taxon>
        <taxon>Pangasiidae</taxon>
        <taxon>Pangasianodon</taxon>
    </lineage>
</organism>
<dbReference type="AlphaFoldDB" id="A0A5N5IVR1"/>
<dbReference type="EMBL" id="VFJC01000118">
    <property type="protein sequence ID" value="KAB5511359.1"/>
    <property type="molecule type" value="Genomic_DNA"/>
</dbReference>